<evidence type="ECO:0000313" key="3">
    <source>
        <dbReference type="Proteomes" id="UP000062973"/>
    </source>
</evidence>
<dbReference type="EMBL" id="CP009110">
    <property type="protein sequence ID" value="AIJ23211.1"/>
    <property type="molecule type" value="Genomic_DNA"/>
</dbReference>
<dbReference type="STRING" id="1068978.AMETH_3119"/>
<dbReference type="RefSeq" id="WP_020486780.1">
    <property type="nucleotide sequence ID" value="NZ_AQUL01000002.1"/>
</dbReference>
<evidence type="ECO:0000313" key="2">
    <source>
        <dbReference type="EMBL" id="AIJ23211.1"/>
    </source>
</evidence>
<evidence type="ECO:0000256" key="1">
    <source>
        <dbReference type="ARBA" id="ARBA00038414"/>
    </source>
</evidence>
<dbReference type="KEGG" id="amq:AMETH_3119"/>
<dbReference type="InterPro" id="IPR052186">
    <property type="entry name" value="Hydantoin_racemase-like"/>
</dbReference>
<dbReference type="Pfam" id="PF01177">
    <property type="entry name" value="Asp_Glu_race"/>
    <property type="match status" value="1"/>
</dbReference>
<proteinExistence type="inferred from homology"/>
<dbReference type="InterPro" id="IPR053714">
    <property type="entry name" value="Iso_Racemase_Enz_sf"/>
</dbReference>
<dbReference type="Gene3D" id="3.40.50.12500">
    <property type="match status" value="1"/>
</dbReference>
<dbReference type="InterPro" id="IPR015942">
    <property type="entry name" value="Asp/Glu/hydantoin_racemase"/>
</dbReference>
<protein>
    <submittedName>
        <fullName evidence="2">Asp/Glu racemase</fullName>
    </submittedName>
</protein>
<comment type="similarity">
    <text evidence="1">Belongs to the HyuE racemase family.</text>
</comment>
<dbReference type="eggNOG" id="COG4126">
    <property type="taxonomic scope" value="Bacteria"/>
</dbReference>
<accession>A0A076MVZ4</accession>
<dbReference type="OrthoDB" id="9791723at2"/>
<organism evidence="2 3">
    <name type="scientific">Amycolatopsis methanolica 239</name>
    <dbReference type="NCBI Taxonomy" id="1068978"/>
    <lineage>
        <taxon>Bacteria</taxon>
        <taxon>Bacillati</taxon>
        <taxon>Actinomycetota</taxon>
        <taxon>Actinomycetes</taxon>
        <taxon>Pseudonocardiales</taxon>
        <taxon>Pseudonocardiaceae</taxon>
        <taxon>Amycolatopsis</taxon>
        <taxon>Amycolatopsis methanolica group</taxon>
    </lineage>
</organism>
<dbReference type="PATRIC" id="fig|1068978.7.peg.3331"/>
<dbReference type="HOGENOM" id="CLU_053002_0_0_11"/>
<name>A0A076MVZ4_AMYME</name>
<reference evidence="2 3" key="1">
    <citation type="submission" date="2014-07" db="EMBL/GenBank/DDBJ databases">
        <title>Whole Genome Sequence of the Amycolatopsis methanolica 239.</title>
        <authorList>
            <person name="Tang B."/>
        </authorList>
    </citation>
    <scope>NUCLEOTIDE SEQUENCE [LARGE SCALE GENOMIC DNA]</scope>
    <source>
        <strain evidence="2 3">239</strain>
    </source>
</reference>
<sequence>MRIVYVVPGPMSRTALGGAEVQRRQKILRRWAPEGAEVTVQDVPSGPASIESAYEEYVSVEQTARLVTRLEADGADAIILGCYGDPGLDALCELTERAILVGPGAASAHLATMLGHRFGVVTVADGVVHPIRRLVADAGLTGSLAGIAVVDVPVLELGTDREASALRAAEAGRTLVDRDGADVLVLGCMSMAFLELDADLQAKLGVPVVNPVKAALAIAHARAQFGWRHSKTAYPTPRKLAAGATLGDLVVG</sequence>
<dbReference type="AlphaFoldDB" id="A0A076MVZ4"/>
<keyword evidence="3" id="KW-1185">Reference proteome</keyword>
<dbReference type="PANTHER" id="PTHR28047">
    <property type="entry name" value="PROTEIN DCG1"/>
    <property type="match status" value="1"/>
</dbReference>
<dbReference type="PANTHER" id="PTHR28047:SF5">
    <property type="entry name" value="PROTEIN DCG1"/>
    <property type="match status" value="1"/>
</dbReference>
<dbReference type="GO" id="GO:0047661">
    <property type="term" value="F:amino-acid racemase activity"/>
    <property type="evidence" value="ECO:0007669"/>
    <property type="project" value="InterPro"/>
</dbReference>
<gene>
    <name evidence="2" type="ORF">AMETH_3119</name>
</gene>
<dbReference type="Proteomes" id="UP000062973">
    <property type="component" value="Chromosome"/>
</dbReference>